<name>A0AA47I945_9CLOT</name>
<dbReference type="PANTHER" id="PTHR45947">
    <property type="entry name" value="SULFOQUINOVOSYL TRANSFERASE SQD2"/>
    <property type="match status" value="1"/>
</dbReference>
<dbReference type="PANTHER" id="PTHR45947:SF3">
    <property type="entry name" value="SULFOQUINOVOSYL TRANSFERASE SQD2"/>
    <property type="match status" value="1"/>
</dbReference>
<evidence type="ECO:0000313" key="3">
    <source>
        <dbReference type="Proteomes" id="UP001164733"/>
    </source>
</evidence>
<sequence length="370" mass="42385">MKVCIITNIPSPYRVDLFNHLIDKSIYDINIIYSSKNEDNRFWKIDKVLLKNSSFLKSKTIKIRTKMDYKYIHIPFNIIAKLNDIKPDIVIGSEYNPTIVEAFIWCKLKKVKYISWSDGTLNSEKNINNIQLILRKLICREANALIASSTATKMAQLKYGAKEERIFISLLTVDINKYLIERDYSRSNKTPKLLYVGSLIKRKGLDLLFDAISLVNYEFVLNVVGEGEEIHNLEDQVQNLGIREKIKFLGYLQQNELKKLYAESDIFVLPTREDCFGLVILEAMCAGLPIICSKYADGVLDLICEGENGFIIEPYNSKQLANTIQNLLNNPEKIKAMGKSSYTRVGNFTLENVLKGFDGALKYVFKIESL</sequence>
<gene>
    <name evidence="2" type="ORF">LL038_09860</name>
</gene>
<dbReference type="AlphaFoldDB" id="A0AA47I945"/>
<dbReference type="Proteomes" id="UP001164733">
    <property type="component" value="Chromosome"/>
</dbReference>
<evidence type="ECO:0000259" key="1">
    <source>
        <dbReference type="Pfam" id="PF00534"/>
    </source>
</evidence>
<dbReference type="InterPro" id="IPR001296">
    <property type="entry name" value="Glyco_trans_1"/>
</dbReference>
<dbReference type="Pfam" id="PF00534">
    <property type="entry name" value="Glycos_transf_1"/>
    <property type="match status" value="1"/>
</dbReference>
<dbReference type="GO" id="GO:0016757">
    <property type="term" value="F:glycosyltransferase activity"/>
    <property type="evidence" value="ECO:0007669"/>
    <property type="project" value="InterPro"/>
</dbReference>
<dbReference type="CDD" id="cd03801">
    <property type="entry name" value="GT4_PimA-like"/>
    <property type="match status" value="1"/>
</dbReference>
<protein>
    <submittedName>
        <fullName evidence="2">Glycosyltransferase family 4 protein</fullName>
    </submittedName>
</protein>
<reference evidence="2" key="1">
    <citation type="submission" date="2021-11" db="EMBL/GenBank/DDBJ databases">
        <title>Clostridia strains as spoilage organisms.</title>
        <authorList>
            <person name="Wambui J."/>
            <person name="Stevens M.J.A."/>
            <person name="Stephan R."/>
        </authorList>
    </citation>
    <scope>NUCLEOTIDE SEQUENCE</scope>
    <source>
        <strain evidence="2">CF009</strain>
    </source>
</reference>
<organism evidence="2 3">
    <name type="scientific">Clostridium estertheticum</name>
    <dbReference type="NCBI Taxonomy" id="238834"/>
    <lineage>
        <taxon>Bacteria</taxon>
        <taxon>Bacillati</taxon>
        <taxon>Bacillota</taxon>
        <taxon>Clostridia</taxon>
        <taxon>Eubacteriales</taxon>
        <taxon>Clostridiaceae</taxon>
        <taxon>Clostridium</taxon>
    </lineage>
</organism>
<feature type="domain" description="Glycosyl transferase family 1" evidence="1">
    <location>
        <begin position="184"/>
        <end position="342"/>
    </location>
</feature>
<evidence type="ECO:0000313" key="2">
    <source>
        <dbReference type="EMBL" id="WAG62515.1"/>
    </source>
</evidence>
<dbReference type="RefSeq" id="WP_216127481.1">
    <property type="nucleotide sequence ID" value="NZ_CP086239.1"/>
</dbReference>
<dbReference type="EMBL" id="CP086239">
    <property type="protein sequence ID" value="WAG62515.1"/>
    <property type="molecule type" value="Genomic_DNA"/>
</dbReference>
<dbReference type="InterPro" id="IPR050194">
    <property type="entry name" value="Glycosyltransferase_grp1"/>
</dbReference>
<proteinExistence type="predicted"/>
<accession>A0AA47I945</accession>